<dbReference type="EMBL" id="OU963921">
    <property type="protein sequence ID" value="CAH0404385.1"/>
    <property type="molecule type" value="Genomic_DNA"/>
</dbReference>
<feature type="region of interest" description="Disordered" evidence="1">
    <location>
        <begin position="2808"/>
        <end position="2891"/>
    </location>
</feature>
<evidence type="ECO:0000256" key="1">
    <source>
        <dbReference type="SAM" id="MobiDB-lite"/>
    </source>
</evidence>
<organism evidence="3 4">
    <name type="scientific">Chilo suppressalis</name>
    <name type="common">Asiatic rice borer moth</name>
    <dbReference type="NCBI Taxonomy" id="168631"/>
    <lineage>
        <taxon>Eukaryota</taxon>
        <taxon>Metazoa</taxon>
        <taxon>Ecdysozoa</taxon>
        <taxon>Arthropoda</taxon>
        <taxon>Hexapoda</taxon>
        <taxon>Insecta</taxon>
        <taxon>Pterygota</taxon>
        <taxon>Neoptera</taxon>
        <taxon>Endopterygota</taxon>
        <taxon>Lepidoptera</taxon>
        <taxon>Glossata</taxon>
        <taxon>Ditrysia</taxon>
        <taxon>Pyraloidea</taxon>
        <taxon>Crambidae</taxon>
        <taxon>Crambinae</taxon>
        <taxon>Chilo</taxon>
    </lineage>
</organism>
<feature type="compositionally biased region" description="Low complexity" evidence="1">
    <location>
        <begin position="1963"/>
        <end position="1976"/>
    </location>
</feature>
<evidence type="ECO:0000256" key="2">
    <source>
        <dbReference type="SAM" id="SignalP"/>
    </source>
</evidence>
<feature type="compositionally biased region" description="Polar residues" evidence="1">
    <location>
        <begin position="86"/>
        <end position="97"/>
    </location>
</feature>
<feature type="region of interest" description="Disordered" evidence="1">
    <location>
        <begin position="117"/>
        <end position="146"/>
    </location>
</feature>
<feature type="region of interest" description="Disordered" evidence="1">
    <location>
        <begin position="1952"/>
        <end position="1987"/>
    </location>
</feature>
<keyword evidence="2" id="KW-0732">Signal</keyword>
<feature type="compositionally biased region" description="Low complexity" evidence="1">
    <location>
        <begin position="2818"/>
        <end position="2841"/>
    </location>
</feature>
<feature type="compositionally biased region" description="Basic and acidic residues" evidence="1">
    <location>
        <begin position="1768"/>
        <end position="1781"/>
    </location>
</feature>
<reference evidence="3" key="1">
    <citation type="submission" date="2021-12" db="EMBL/GenBank/DDBJ databases">
        <authorList>
            <person name="King R."/>
        </authorList>
    </citation>
    <scope>NUCLEOTIDE SEQUENCE</scope>
</reference>
<feature type="region of interest" description="Disordered" evidence="1">
    <location>
        <begin position="1750"/>
        <end position="1781"/>
    </location>
</feature>
<gene>
    <name evidence="3" type="ORF">CHILSU_LOCUS7712</name>
</gene>
<feature type="region of interest" description="Disordered" evidence="1">
    <location>
        <begin position="58"/>
        <end position="104"/>
    </location>
</feature>
<feature type="compositionally biased region" description="Basic and acidic residues" evidence="1">
    <location>
        <begin position="2844"/>
        <end position="2866"/>
    </location>
</feature>
<sequence>MLFFNFLCLFYLMVLTNSHTISKNIDDKEEFDSIVDSFNDLDYKRINNLHRSHQHNYYKRDDKEDTATTELRRETANVTKGKLKEATTNPSILVSTSPKRKSNKQLHSFWNKFRHRWSGNKENKDGRVHKRKSPKKSKFNNINGVFEGKYQTKNTPILKNDLHRRGISKSYQDKRKRNISVAPSSVTPALINNFTASTKDATVTCTPEFVGTDSGITNTLSSKFGPTKSYELFSTTKSMFGDLTEMTTRLSQLKETYGLAQSKITPNLENMNVAKTFHSTTSSTPTMDLDFPGTAQIEALLNDIKMKAIEMVAEQNPAVTDMIANTVTETTFAADPILTHLDMRSTGYALSTFISIDVPNSKRTVDFNETVVISNTEPTHIIGARSIQEDVYTIAHNIEDLLQRELKKAYGKAKVKVQSQWNKEVKQASSTIKSKSTKMMEKATKALSKSHYKTCKTKKMSTPISNKQAAHTKSMKKGINKQVRRSTKNNKVTENLRKTETTHVPLPKLPSTFDDYMMLTLFEHILAKTHQDNVMKMLTTTDVPFNKRNYKKRDVTTIRIAKSEVDPKLKENFEVSDDYDTSNTPESYPEEPLNTENTLASTVSETEDTSFEGLSNKISYNDYVNGYKHYLKFQKEQGEQNFSNLVRYQAHLHHSVDDIGKYILNKIPNLTAKRNKRFFEDYNEDDMSTKSDDSWFKKHFYFFIDSGPPKKYHTSQTVALKSPISNLESSSENGLYKSKWSTANSVNTQSNEDEESEEFNLDELSKDLYERKSKQFSSFDYGEASTIGPSNTNKKLSRDMEHPYSFRSIGLVGRLFGGKRGTTATHIDVTDNMLIEPLDDKPVDEVSERDKRNINIDEKSNAEIAMDMMKATTPHSLVDIKHKNYGYVDVNLIPKPTAIVKLRENKGKKGRMRKFFNKFRFPKRKKPQKTKRENRAFRFNPFRKFKEFLKGRPGATDTYSYQKDSPHDYDMLTSRIFTFKPVKYDRILSLEEINREIPNITDVSMETDMALPKYSPKQNPLSWDSKPLLYQPTHSTQYKFTTDPSIGNAKRTFQTATTSMNKLYKSTTAKQTKAKVYDYGRAQNKVFESTTAGYNLSSLKYNSPIATKTHKKDENTKRYEPNKIDSILNDNLLKTSLVDYQKFTTEAYDPTLRLVDIKNELNAMQRKLTEPTFKTVAVSPSSSPVKPQRIYVPQYLQAPPHEAPNNLKIHKKLIRVAKFSLPHLKHAQVTKNTNVFSIEASNKTCRASKREIERDTFLPHSTLSLTNDINIHNEYSRLVNCKPYPDYFNDLLMWHGDLLNTDKITSPSWENIIDSIQESTKSYAQSSVDMQHEINQLNQFLRLHNMNSTMKAKSSKTPRRNKKDKTRRNYIKQRNLIKTIEIHDDAVDKTDNMFIKGEAKYYHIAKQPFFAGKYLETAAPMNNLERMYFKPYNIRGQYAKRNGNFWKNDIDQDKKKHSDNNEDSPVLFLDTTLLSYDDGPDSLSDKSITKNISKNSLTSARPSASHKIANKPIAKINESPAQYFSTPLPMEMNDFERFLKDNHIDVQSVTRPLTLTPQIVNQLYSKNKPNDQKSSKQAHFAHTKKAVNTTSTTKKSPVFKTKTDSLEYDMNNLFDAEVYLNNDKSDEEIGVNFDKRIKKNSQILDNSIYPTKPDYRDTIKKSRNGLFKNKIRLFDKRPTTMADTANSKRTSNGLDDSLILPVTDESGSVELTIINMEDLDDQNKQTPNRQTEVEFREPWRAVTVPKQRLFAAASTRDGKKSRPTTKRKSTETIRTKSTGDVKNDQLSNVNFDNTRRLTQDKLGTDTELFNVPTSLLPQYISTDFFKHHSKHHHPKRVKISSHNYKYDIIYDNKNKYSGKRDVRFPYATTTEPSAETQLIEPKNNSDSPETIGSGWDIKFAMKKREIDQGTTQFETQKSMESEDDVVSLSPNWREKRRLKILSHIKGKLKHLLHKTSKSDDKSVTTATRTMTSASSTEKLTTDKAKREQQYDTWNHGLISENNGPVNYNLDFDKFVMERVKSSIEPVATVVLTDADEKIITPRNKIDSVNSQNVEQAANESTIIQFTYKPEHSVPGSETPYPGTKLEKRDISQKHTAKDVAAIEVIIDLVKNTASFEDSESLQPHEYKSVELPVTNIKSRSTTPIHNSDTNAIQVHIAIPYNLDIKRSVEPAKIRKVFTAKMLKPVDLEYQVHAFEDTKPLEANETNSARMYLLVDASGTLGKGDYALKPIKGNIDLSKIKIRQAASNKVFEQDKNLDTTTAAASANNLSKVTLSKDFVAAINKHLVQLYENLSSVNQSVLNHNVKIREAEANSSVGPSAGSGNEYRRHIDWETVKNYFGHDRVCNCKCKANRTMCRACAASDAIISELIFEFDNLAKYMSDHCTEIQTFFWMNPSGGKKLRDSVHRVDQKLHDYYKRVKGKCQGRTCKTFSTCIDKRSIAQENKIPKKYVGNALVSDIQKLARDIEKATTYGIHCNENLIAKGNKLVHAITNCIQSPHYRGKLESVSSARKFKNVYSLDNINVNIICSPNESSESESSSLSTTTTATSMSTNYFYVDTIPLNYDFDTTEVKRRTPKGLRRLFNRRHPNKKRKLNDLRRHYSSNSNVTKKLTNISQKGDIQMSFHEVSDTTNKYEMNNFPKRFIREPKTTTAHLITIKPSISSPINIEHIKTPSSVIYSLSNYVHKRQTNDTDNPSIETLSYNINELFKIFHNLSDLDDVQNLSTASILEMHKKNKTTTKKPKKKIKITTKINKTLKRLQHKHKSPIGHKISTPNKAKNKNSELIPQSKITKISNTSSCDICKSTTAAPNATEPLKYPSSESETTLSTSETDSAKLKTTTTKSLPEIETKDSTTDKSTLENEDKETQLENGLKDTTTTSPLKDTKIQDSSKKNLLEDQDKVTTTSKSIAYSETADDIVTKSTTQIVSKLAVAPKSTTLNVKSGNNFLNRLKSVSMDFFHNRFKTTKTLKDNFEYSTCSTENPLIMVDTNESYDRKERNPTIFEGSNTTTNYNPTIPILNENLDSNNTNRDNILGEIIEETKLKDLLISIFNYEARKLNSEWQRLKRKDKKMDQKYMWNTTEESVYAFTNQEVTTRSAFKITNKMESKDRDYDIMKTMDELQVPTPAGLRKETKAGLIQKLVNKFGMRIVSTTRAKVATDSHATHGTEKPVAIHEQHTTKEAKGQEKH</sequence>
<feature type="compositionally biased region" description="Basic and acidic residues" evidence="1">
    <location>
        <begin position="58"/>
        <end position="75"/>
    </location>
</feature>
<proteinExistence type="predicted"/>
<feature type="compositionally biased region" description="Polar residues" evidence="1">
    <location>
        <begin position="2771"/>
        <end position="2788"/>
    </location>
</feature>
<feature type="region of interest" description="Disordered" evidence="1">
    <location>
        <begin position="3155"/>
        <end position="3186"/>
    </location>
</feature>
<feature type="compositionally biased region" description="Basic residues" evidence="1">
    <location>
        <begin position="127"/>
        <end position="138"/>
    </location>
</feature>
<evidence type="ECO:0000313" key="3">
    <source>
        <dbReference type="EMBL" id="CAH0404385.1"/>
    </source>
</evidence>
<feature type="chain" id="PRO_5045038243" evidence="2">
    <location>
        <begin position="19"/>
        <end position="3186"/>
    </location>
</feature>
<name>A0ABN8B8V4_CHISP</name>
<feature type="compositionally biased region" description="Basic and acidic residues" evidence="1">
    <location>
        <begin position="2881"/>
        <end position="2891"/>
    </location>
</feature>
<keyword evidence="4" id="KW-1185">Reference proteome</keyword>
<feature type="signal peptide" evidence="2">
    <location>
        <begin position="1"/>
        <end position="18"/>
    </location>
</feature>
<feature type="region of interest" description="Disordered" evidence="1">
    <location>
        <begin position="1568"/>
        <end position="1589"/>
    </location>
</feature>
<accession>A0ABN8B8V4</accession>
<feature type="region of interest" description="Disordered" evidence="1">
    <location>
        <begin position="2758"/>
        <end position="2788"/>
    </location>
</feature>
<protein>
    <submittedName>
        <fullName evidence="3">Uncharacterized protein</fullName>
    </submittedName>
</protein>
<dbReference type="Proteomes" id="UP001153292">
    <property type="component" value="Chromosome 28"/>
</dbReference>
<evidence type="ECO:0000313" key="4">
    <source>
        <dbReference type="Proteomes" id="UP001153292"/>
    </source>
</evidence>
<feature type="region of interest" description="Disordered" evidence="1">
    <location>
        <begin position="573"/>
        <end position="593"/>
    </location>
</feature>